<dbReference type="AlphaFoldDB" id="A0AA41U1G6"/>
<dbReference type="EMBL" id="JAKFHA010000018">
    <property type="protein sequence ID" value="MCF2530773.1"/>
    <property type="molecule type" value="Genomic_DNA"/>
</dbReference>
<protein>
    <submittedName>
        <fullName evidence="1">DUF5959 family protein</fullName>
    </submittedName>
</protein>
<dbReference type="RefSeq" id="WP_235055432.1">
    <property type="nucleotide sequence ID" value="NZ_JAKFHA010000018.1"/>
</dbReference>
<gene>
    <name evidence="1" type="ORF">LZ495_26640</name>
</gene>
<organism evidence="1 2">
    <name type="scientific">Yinghuangia soli</name>
    <dbReference type="NCBI Taxonomy" id="2908204"/>
    <lineage>
        <taxon>Bacteria</taxon>
        <taxon>Bacillati</taxon>
        <taxon>Actinomycetota</taxon>
        <taxon>Actinomycetes</taxon>
        <taxon>Kitasatosporales</taxon>
        <taxon>Streptomycetaceae</taxon>
        <taxon>Yinghuangia</taxon>
    </lineage>
</organism>
<evidence type="ECO:0000313" key="1">
    <source>
        <dbReference type="EMBL" id="MCF2530773.1"/>
    </source>
</evidence>
<comment type="caution">
    <text evidence="1">The sequence shown here is derived from an EMBL/GenBank/DDBJ whole genome shotgun (WGS) entry which is preliminary data.</text>
</comment>
<keyword evidence="2" id="KW-1185">Reference proteome</keyword>
<dbReference type="InterPro" id="IPR046003">
    <property type="entry name" value="DUF5959"/>
</dbReference>
<dbReference type="Proteomes" id="UP001165378">
    <property type="component" value="Unassembled WGS sequence"/>
</dbReference>
<reference evidence="1" key="1">
    <citation type="submission" date="2022-01" db="EMBL/GenBank/DDBJ databases">
        <title>Genome-Based Taxonomic Classification of the Phylum Actinobacteria.</title>
        <authorList>
            <person name="Gao Y."/>
        </authorList>
    </citation>
    <scope>NUCLEOTIDE SEQUENCE</scope>
    <source>
        <strain evidence="1">KLBMP 8922</strain>
    </source>
</reference>
<proteinExistence type="predicted"/>
<accession>A0AA41U1G6</accession>
<sequence>MGESETVAMVELFRIADEVQGVTVRFSPVPRWVDGGSRMFAGTIAVHSDWITAETDTHVDVDDDGQDSLDWWETILDRFEAWEAADAHQDLSFDWPPAGESGYVTVSGEDGVVSVRVCDGPRTSIGVEVPVDVREDWIAANRALLAAARTVMGRG</sequence>
<name>A0AA41U1G6_9ACTN</name>
<evidence type="ECO:0000313" key="2">
    <source>
        <dbReference type="Proteomes" id="UP001165378"/>
    </source>
</evidence>
<dbReference type="Pfam" id="PF19384">
    <property type="entry name" value="DUF5959"/>
    <property type="match status" value="1"/>
</dbReference>